<evidence type="ECO:0000313" key="2">
    <source>
        <dbReference type="EMBL" id="CAE8582090.1"/>
    </source>
</evidence>
<proteinExistence type="predicted"/>
<name>A0A813D6J0_POLGL</name>
<dbReference type="AlphaFoldDB" id="A0A813D6J0"/>
<keyword evidence="1" id="KW-1133">Transmembrane helix</keyword>
<organism evidence="2 3">
    <name type="scientific">Polarella glacialis</name>
    <name type="common">Dinoflagellate</name>
    <dbReference type="NCBI Taxonomy" id="89957"/>
    <lineage>
        <taxon>Eukaryota</taxon>
        <taxon>Sar</taxon>
        <taxon>Alveolata</taxon>
        <taxon>Dinophyceae</taxon>
        <taxon>Suessiales</taxon>
        <taxon>Suessiaceae</taxon>
        <taxon>Polarella</taxon>
    </lineage>
</organism>
<keyword evidence="1" id="KW-0812">Transmembrane</keyword>
<accession>A0A813D6J0</accession>
<reference evidence="2" key="1">
    <citation type="submission" date="2021-02" db="EMBL/GenBank/DDBJ databases">
        <authorList>
            <person name="Dougan E. K."/>
            <person name="Rhodes N."/>
            <person name="Thang M."/>
            <person name="Chan C."/>
        </authorList>
    </citation>
    <scope>NUCLEOTIDE SEQUENCE</scope>
</reference>
<evidence type="ECO:0000256" key="1">
    <source>
        <dbReference type="SAM" id="Phobius"/>
    </source>
</evidence>
<evidence type="ECO:0008006" key="4">
    <source>
        <dbReference type="Google" id="ProtNLM"/>
    </source>
</evidence>
<evidence type="ECO:0000313" key="3">
    <source>
        <dbReference type="Proteomes" id="UP000654075"/>
    </source>
</evidence>
<comment type="caution">
    <text evidence="2">The sequence shown here is derived from an EMBL/GenBank/DDBJ whole genome shotgun (WGS) entry which is preliminary data.</text>
</comment>
<keyword evidence="3" id="KW-1185">Reference proteome</keyword>
<protein>
    <recommendedName>
        <fullName evidence="4">Transmembrane protein</fullName>
    </recommendedName>
</protein>
<sequence>MFENRVKKLEDDKNEEDGRCTGACFCILSTCVGTFFPGLVLLLLLLLLLFAKVCLGARRDFLVLFSASSLVVVVVVVVVVGVAVVVVVVPLLLLLLLLLAGRQYIDGVACPARAGWVRPSTGWCCQRQCKLLATWMRMPPRTQIPLEDLNAAMK</sequence>
<dbReference type="EMBL" id="CAJNNV010000290">
    <property type="protein sequence ID" value="CAE8582090.1"/>
    <property type="molecule type" value="Genomic_DNA"/>
</dbReference>
<gene>
    <name evidence="2" type="ORF">PGLA1383_LOCUS1093</name>
</gene>
<dbReference type="Proteomes" id="UP000654075">
    <property type="component" value="Unassembled WGS sequence"/>
</dbReference>
<keyword evidence="1" id="KW-0472">Membrane</keyword>
<feature type="transmembrane region" description="Helical" evidence="1">
    <location>
        <begin position="70"/>
        <end position="99"/>
    </location>
</feature>
<feature type="transmembrane region" description="Helical" evidence="1">
    <location>
        <begin position="21"/>
        <end position="50"/>
    </location>
</feature>